<dbReference type="AlphaFoldDB" id="A6G2X6"/>
<dbReference type="InterPro" id="IPR059100">
    <property type="entry name" value="TSP3_bac"/>
</dbReference>
<dbReference type="RefSeq" id="WP_006971075.1">
    <property type="nucleotide sequence ID" value="NZ_ABCS01000016.1"/>
</dbReference>
<dbReference type="Gene3D" id="3.40.30.10">
    <property type="entry name" value="Glutaredoxin"/>
    <property type="match status" value="1"/>
</dbReference>
<protein>
    <submittedName>
        <fullName evidence="7">OmpA domain protein</fullName>
    </submittedName>
</protein>
<gene>
    <name evidence="7" type="ORF">PPSIR1_32043</name>
</gene>
<reference evidence="7 8" key="1">
    <citation type="submission" date="2007-06" db="EMBL/GenBank/DDBJ databases">
        <authorList>
            <person name="Shimkets L."/>
            <person name="Ferriera S."/>
            <person name="Johnson J."/>
            <person name="Kravitz S."/>
            <person name="Beeson K."/>
            <person name="Sutton G."/>
            <person name="Rogers Y.-H."/>
            <person name="Friedman R."/>
            <person name="Frazier M."/>
            <person name="Venter J.C."/>
        </authorList>
    </citation>
    <scope>NUCLEOTIDE SEQUENCE [LARGE SCALE GENOMIC DNA]</scope>
    <source>
        <strain evidence="7 8">SIR-1</strain>
    </source>
</reference>
<evidence type="ECO:0000256" key="4">
    <source>
        <dbReference type="ARBA" id="ARBA00022837"/>
    </source>
</evidence>
<keyword evidence="8" id="KW-1185">Reference proteome</keyword>
<evidence type="ECO:0000256" key="6">
    <source>
        <dbReference type="SAM" id="MobiDB-lite"/>
    </source>
</evidence>
<keyword evidence="4" id="KW-0106">Calcium</keyword>
<keyword evidence="2" id="KW-0964">Secreted</keyword>
<dbReference type="STRING" id="391625.PPSIR1_32043"/>
<evidence type="ECO:0000313" key="7">
    <source>
        <dbReference type="EMBL" id="EDM79826.1"/>
    </source>
</evidence>
<dbReference type="OrthoDB" id="5510455at2"/>
<comment type="subcellular location">
    <subcellularLocation>
        <location evidence="1">Secreted</location>
    </subcellularLocation>
</comment>
<dbReference type="EMBL" id="ABCS01000016">
    <property type="protein sequence ID" value="EDM79826.1"/>
    <property type="molecule type" value="Genomic_DNA"/>
</dbReference>
<evidence type="ECO:0000256" key="5">
    <source>
        <dbReference type="ARBA" id="ARBA00023284"/>
    </source>
</evidence>
<keyword evidence="5" id="KW-0676">Redox-active center</keyword>
<evidence type="ECO:0000256" key="1">
    <source>
        <dbReference type="ARBA" id="ARBA00004613"/>
    </source>
</evidence>
<evidence type="ECO:0000313" key="8">
    <source>
        <dbReference type="Proteomes" id="UP000005801"/>
    </source>
</evidence>
<dbReference type="InterPro" id="IPR017937">
    <property type="entry name" value="Thioredoxin_CS"/>
</dbReference>
<dbReference type="SUPFAM" id="SSF52833">
    <property type="entry name" value="Thioredoxin-like"/>
    <property type="match status" value="1"/>
</dbReference>
<evidence type="ECO:0000256" key="2">
    <source>
        <dbReference type="ARBA" id="ARBA00022525"/>
    </source>
</evidence>
<dbReference type="PROSITE" id="PS00194">
    <property type="entry name" value="THIOREDOXIN_1"/>
    <property type="match status" value="1"/>
</dbReference>
<name>A6G2X6_9BACT</name>
<keyword evidence="3" id="KW-0732">Signal</keyword>
<evidence type="ECO:0000256" key="3">
    <source>
        <dbReference type="ARBA" id="ARBA00022729"/>
    </source>
</evidence>
<sequence length="272" mass="30322">MEEEPIDGAEDGADGTDDGADEGGETPADPDSDQDGLTDAQEAELGTDPNDKDSDNDNYWDGWEVNEGTDPLDASDRIYHGYWPYNPDKDELEQGSFGTSTTAKGSPFPRAEFLDQHGDLVDFYDFANSDYNADGQPSFFLVDMSAMWCGPCHNLADWVAGVPNDATAYFEQNYPSVPEKVDEFVIWWVTFIVENSGGGAPALGDAQSWYQSHPDSKIPLFVDDTQGVRNLFNGGQYPFIFLLDPELKVEYWKYPTPNDNAYQALFYVENYL</sequence>
<feature type="compositionally biased region" description="Acidic residues" evidence="6">
    <location>
        <begin position="1"/>
        <end position="36"/>
    </location>
</feature>
<dbReference type="Proteomes" id="UP000005801">
    <property type="component" value="Unassembled WGS sequence"/>
</dbReference>
<feature type="region of interest" description="Disordered" evidence="6">
    <location>
        <begin position="1"/>
        <end position="73"/>
    </location>
</feature>
<comment type="caution">
    <text evidence="7">The sequence shown here is derived from an EMBL/GenBank/DDBJ whole genome shotgun (WGS) entry which is preliminary data.</text>
</comment>
<dbReference type="InterPro" id="IPR036249">
    <property type="entry name" value="Thioredoxin-like_sf"/>
</dbReference>
<proteinExistence type="predicted"/>
<dbReference type="Pfam" id="PF18884">
    <property type="entry name" value="TSP3_bac"/>
    <property type="match status" value="2"/>
</dbReference>
<organism evidence="7 8">
    <name type="scientific">Plesiocystis pacifica SIR-1</name>
    <dbReference type="NCBI Taxonomy" id="391625"/>
    <lineage>
        <taxon>Bacteria</taxon>
        <taxon>Pseudomonadati</taxon>
        <taxon>Myxococcota</taxon>
        <taxon>Polyangia</taxon>
        <taxon>Nannocystales</taxon>
        <taxon>Nannocystaceae</taxon>
        <taxon>Plesiocystis</taxon>
    </lineage>
</organism>
<accession>A6G2X6</accession>